<name>A0ABQ9G211_9NEOP</name>
<evidence type="ECO:0000313" key="2">
    <source>
        <dbReference type="EMBL" id="KAJ8866510.1"/>
    </source>
</evidence>
<sequence>MRASYSFNTEPTRSSRPTAQDIRSRRQVLRWLEARHAAVSGSSTTPGAQDSETVYGASEEIWSGAGETGDPRENPPTDSIDRHDPHLRKYGDPAGDRTRFALVGGGRADRSVTVDLLLKIYLYTPWVFLRLTQSEHC</sequence>
<protein>
    <submittedName>
        <fullName evidence="2">Uncharacterized protein</fullName>
    </submittedName>
</protein>
<feature type="compositionally biased region" description="Polar residues" evidence="1">
    <location>
        <begin position="40"/>
        <end position="52"/>
    </location>
</feature>
<dbReference type="EMBL" id="JARBHB010000016">
    <property type="protein sequence ID" value="KAJ8866510.1"/>
    <property type="molecule type" value="Genomic_DNA"/>
</dbReference>
<reference evidence="2 3" key="1">
    <citation type="submission" date="2023-02" db="EMBL/GenBank/DDBJ databases">
        <title>LHISI_Scaffold_Assembly.</title>
        <authorList>
            <person name="Stuart O.P."/>
            <person name="Cleave R."/>
            <person name="Magrath M.J.L."/>
            <person name="Mikheyev A.S."/>
        </authorList>
    </citation>
    <scope>NUCLEOTIDE SEQUENCE [LARGE SCALE GENOMIC DNA]</scope>
    <source>
        <strain evidence="2">Daus_M_001</strain>
        <tissue evidence="2">Leg muscle</tissue>
    </source>
</reference>
<comment type="caution">
    <text evidence="2">The sequence shown here is derived from an EMBL/GenBank/DDBJ whole genome shotgun (WGS) entry which is preliminary data.</text>
</comment>
<feature type="region of interest" description="Disordered" evidence="1">
    <location>
        <begin position="39"/>
        <end position="96"/>
    </location>
</feature>
<evidence type="ECO:0000256" key="1">
    <source>
        <dbReference type="SAM" id="MobiDB-lite"/>
    </source>
</evidence>
<evidence type="ECO:0000313" key="3">
    <source>
        <dbReference type="Proteomes" id="UP001159363"/>
    </source>
</evidence>
<organism evidence="2 3">
    <name type="scientific">Dryococelus australis</name>
    <dbReference type="NCBI Taxonomy" id="614101"/>
    <lineage>
        <taxon>Eukaryota</taxon>
        <taxon>Metazoa</taxon>
        <taxon>Ecdysozoa</taxon>
        <taxon>Arthropoda</taxon>
        <taxon>Hexapoda</taxon>
        <taxon>Insecta</taxon>
        <taxon>Pterygota</taxon>
        <taxon>Neoptera</taxon>
        <taxon>Polyneoptera</taxon>
        <taxon>Phasmatodea</taxon>
        <taxon>Verophasmatodea</taxon>
        <taxon>Anareolatae</taxon>
        <taxon>Phasmatidae</taxon>
        <taxon>Eurycanthinae</taxon>
        <taxon>Dryococelus</taxon>
    </lineage>
</organism>
<feature type="compositionally biased region" description="Polar residues" evidence="1">
    <location>
        <begin position="1"/>
        <end position="18"/>
    </location>
</feature>
<accession>A0ABQ9G211</accession>
<dbReference type="Proteomes" id="UP001159363">
    <property type="component" value="Chromosome 15"/>
</dbReference>
<feature type="compositionally biased region" description="Basic and acidic residues" evidence="1">
    <location>
        <begin position="69"/>
        <end position="96"/>
    </location>
</feature>
<keyword evidence="3" id="KW-1185">Reference proteome</keyword>
<proteinExistence type="predicted"/>
<feature type="region of interest" description="Disordered" evidence="1">
    <location>
        <begin position="1"/>
        <end position="23"/>
    </location>
</feature>
<gene>
    <name evidence="2" type="ORF">PR048_032353</name>
</gene>